<feature type="compositionally biased region" description="Basic and acidic residues" evidence="8">
    <location>
        <begin position="208"/>
        <end position="219"/>
    </location>
</feature>
<dbReference type="HOGENOM" id="CLU_019317_2_0_1"/>
<reference evidence="10 11" key="1">
    <citation type="submission" date="2015-01" db="EMBL/GenBank/DDBJ databases">
        <title>The Genome Sequence of Cladophialophora immunda CBS83496.</title>
        <authorList>
            <consortium name="The Broad Institute Genomics Platform"/>
            <person name="Cuomo C."/>
            <person name="de Hoog S."/>
            <person name="Gorbushina A."/>
            <person name="Stielow B."/>
            <person name="Teixiera M."/>
            <person name="Abouelleil A."/>
            <person name="Chapman S.B."/>
            <person name="Priest M."/>
            <person name="Young S.K."/>
            <person name="Wortman J."/>
            <person name="Nusbaum C."/>
            <person name="Birren B."/>
        </authorList>
    </citation>
    <scope>NUCLEOTIDE SEQUENCE [LARGE SCALE GENOMIC DNA]</scope>
    <source>
        <strain evidence="10 11">CBS 83496</strain>
    </source>
</reference>
<feature type="region of interest" description="Disordered" evidence="8">
    <location>
        <begin position="156"/>
        <end position="186"/>
    </location>
</feature>
<dbReference type="GO" id="GO:0030628">
    <property type="term" value="F:pre-mRNA 3'-splice site binding"/>
    <property type="evidence" value="ECO:0007669"/>
    <property type="project" value="UniProtKB-UniRule"/>
</dbReference>
<gene>
    <name evidence="10" type="ORF">PV07_09015</name>
</gene>
<evidence type="ECO:0000313" key="11">
    <source>
        <dbReference type="Proteomes" id="UP000054466"/>
    </source>
</evidence>
<dbReference type="Proteomes" id="UP000054466">
    <property type="component" value="Unassembled WGS sequence"/>
</dbReference>
<evidence type="ECO:0000256" key="1">
    <source>
        <dbReference type="ARBA" id="ARBA00004123"/>
    </source>
</evidence>
<dbReference type="PANTHER" id="PTHR12942:SF2">
    <property type="entry name" value="PRE-MRNA-SPLICING FACTOR SLU7"/>
    <property type="match status" value="1"/>
</dbReference>
<comment type="subunit">
    <text evidence="7">Associated with the spliceosome.</text>
</comment>
<keyword evidence="6 7" id="KW-0539">Nucleus</keyword>
<sequence length="532" mass="60270">MAQQNKKPPGPDQTRNEYIPSFISKRPFWAETTHSDADYLEHQRLQSAPKDTLDKAKWYDRGKKQGPAATKFRKGACENCGAMTHKTKECLSRPRKQGARWTGKDIQADELVEDVQLGWDAKRDRWNGYDSREYSAVVKEYEELEAIKRAAAGLKEDANGSATPDLSDTQYGEETDMGRSQPTSTRQLRLREDTANYLKNLDLDSARYDPKTRSMDKSAAEAADGADAEEGFIRPAASNDDASEFERAQRYAWETQENNANSAQTKKLHLQANPTEGEILRKKQTQEAAEKKAAARKALLDKYGGDEYLLTENGDNQQQQHPSKRAKHHNIVANERYLEYDESGHIKGAERTVARSKYPEDIFQNNHTSVWGSWWKDFKWGYACCHSTVKNSYCTGEEGRRAWEASEGMRTGESLLQIEAGGGDTTSVREGGRTEAAVQDEESQRLRLEQDGDDIQERKKELDEADTTATESTKRTVPPPPPQQQHGTKKRTLQELQSGISEEELESYKRNRMAADDPMAKLLGRDELMEMK</sequence>
<keyword evidence="3 7" id="KW-0507">mRNA processing</keyword>
<evidence type="ECO:0000256" key="5">
    <source>
        <dbReference type="ARBA" id="ARBA00023187"/>
    </source>
</evidence>
<dbReference type="GeneID" id="27348209"/>
<organism evidence="10 11">
    <name type="scientific">Cladophialophora immunda</name>
    <dbReference type="NCBI Taxonomy" id="569365"/>
    <lineage>
        <taxon>Eukaryota</taxon>
        <taxon>Fungi</taxon>
        <taxon>Dikarya</taxon>
        <taxon>Ascomycota</taxon>
        <taxon>Pezizomycotina</taxon>
        <taxon>Eurotiomycetes</taxon>
        <taxon>Chaetothyriomycetidae</taxon>
        <taxon>Chaetothyriales</taxon>
        <taxon>Herpotrichiellaceae</taxon>
        <taxon>Cladophialophora</taxon>
    </lineage>
</organism>
<feature type="compositionally biased region" description="Polar residues" evidence="8">
    <location>
        <begin position="160"/>
        <end position="186"/>
    </location>
</feature>
<feature type="domain" description="Pre-mRNA-splicing factor SLU7" evidence="9">
    <location>
        <begin position="117"/>
        <end position="373"/>
    </location>
</feature>
<evidence type="ECO:0000256" key="3">
    <source>
        <dbReference type="ARBA" id="ARBA00022664"/>
    </source>
</evidence>
<evidence type="ECO:0000256" key="6">
    <source>
        <dbReference type="ARBA" id="ARBA00023242"/>
    </source>
</evidence>
<name>A0A0D2CQL1_9EURO</name>
<evidence type="ECO:0000256" key="4">
    <source>
        <dbReference type="ARBA" id="ARBA00022728"/>
    </source>
</evidence>
<feature type="compositionally biased region" description="Basic and acidic residues" evidence="8">
    <location>
        <begin position="442"/>
        <end position="462"/>
    </location>
</feature>
<dbReference type="GO" id="GO:0000398">
    <property type="term" value="P:mRNA splicing, via spliceosome"/>
    <property type="evidence" value="ECO:0007669"/>
    <property type="project" value="UniProtKB-UniRule"/>
</dbReference>
<dbReference type="AlphaFoldDB" id="A0A0D2CQL1"/>
<evidence type="ECO:0000256" key="2">
    <source>
        <dbReference type="ARBA" id="ARBA00007203"/>
    </source>
</evidence>
<evidence type="ECO:0000256" key="7">
    <source>
        <dbReference type="RuleBase" id="RU367071"/>
    </source>
</evidence>
<evidence type="ECO:0000259" key="9">
    <source>
        <dbReference type="Pfam" id="PF11708"/>
    </source>
</evidence>
<evidence type="ECO:0000256" key="8">
    <source>
        <dbReference type="SAM" id="MobiDB-lite"/>
    </source>
</evidence>
<keyword evidence="11" id="KW-1185">Reference proteome</keyword>
<keyword evidence="4 7" id="KW-0747">Spliceosome</keyword>
<dbReference type="STRING" id="569365.A0A0D2CQL1"/>
<feature type="region of interest" description="Disordered" evidence="8">
    <location>
        <begin position="208"/>
        <end position="229"/>
    </location>
</feature>
<protein>
    <recommendedName>
        <fullName evidence="7">Pre-mRNA-splicing factor SLU7</fullName>
    </recommendedName>
</protein>
<accession>A0A0D2CQL1</accession>
<feature type="region of interest" description="Disordered" evidence="8">
    <location>
        <begin position="40"/>
        <end position="68"/>
    </location>
</feature>
<dbReference type="Pfam" id="PF11708">
    <property type="entry name" value="Slu7"/>
    <property type="match status" value="1"/>
</dbReference>
<dbReference type="OrthoDB" id="249612at2759"/>
<comment type="subcellular location">
    <subcellularLocation>
        <location evidence="1 7">Nucleus</location>
    </subcellularLocation>
</comment>
<proteinExistence type="inferred from homology"/>
<feature type="compositionally biased region" description="Basic and acidic residues" evidence="8">
    <location>
        <begin position="51"/>
        <end position="63"/>
    </location>
</feature>
<comment type="function">
    <text evidence="7">Involved in pre-mRNA splicing.</text>
</comment>
<feature type="region of interest" description="Disordered" evidence="8">
    <location>
        <begin position="419"/>
        <end position="532"/>
    </location>
</feature>
<comment type="similarity">
    <text evidence="2 7">Belongs to the SLU7 family.</text>
</comment>
<evidence type="ECO:0000313" key="10">
    <source>
        <dbReference type="EMBL" id="KIW25879.1"/>
    </source>
</evidence>
<dbReference type="InterPro" id="IPR039974">
    <property type="entry name" value="Splicing_factor_SLU7"/>
</dbReference>
<dbReference type="InterPro" id="IPR021715">
    <property type="entry name" value="Slu7_dom"/>
</dbReference>
<keyword evidence="5 7" id="KW-0508">mRNA splicing</keyword>
<dbReference type="EMBL" id="KN847044">
    <property type="protein sequence ID" value="KIW25879.1"/>
    <property type="molecule type" value="Genomic_DNA"/>
</dbReference>
<dbReference type="VEuPathDB" id="FungiDB:PV07_09015"/>
<feature type="region of interest" description="Disordered" evidence="8">
    <location>
        <begin position="1"/>
        <end position="20"/>
    </location>
</feature>
<dbReference type="RefSeq" id="XP_016246095.1">
    <property type="nucleotide sequence ID" value="XM_016396239.1"/>
</dbReference>
<feature type="compositionally biased region" description="Basic and acidic residues" evidence="8">
    <location>
        <begin position="506"/>
        <end position="532"/>
    </location>
</feature>
<dbReference type="PANTHER" id="PTHR12942">
    <property type="entry name" value="STEP II SPLICING FACTOR SLU7"/>
    <property type="match status" value="1"/>
</dbReference>
<dbReference type="GO" id="GO:0005681">
    <property type="term" value="C:spliceosomal complex"/>
    <property type="evidence" value="ECO:0007669"/>
    <property type="project" value="UniProtKB-UniRule"/>
</dbReference>